<evidence type="ECO:0000256" key="2">
    <source>
        <dbReference type="SAM" id="Phobius"/>
    </source>
</evidence>
<keyword evidence="4" id="KW-1185">Reference proteome</keyword>
<geneLocation type="plasmid" evidence="4">
    <name>pcba4604-01</name>
</geneLocation>
<feature type="compositionally biased region" description="Basic and acidic residues" evidence="1">
    <location>
        <begin position="63"/>
        <end position="72"/>
    </location>
</feature>
<keyword evidence="3" id="KW-0614">Plasmid</keyword>
<feature type="region of interest" description="Disordered" evidence="1">
    <location>
        <begin position="56"/>
        <end position="91"/>
    </location>
</feature>
<protein>
    <submittedName>
        <fullName evidence="3">Uncharacterized protein</fullName>
    </submittedName>
</protein>
<dbReference type="Proteomes" id="UP000234882">
    <property type="component" value="Plasmid pCBA4604-01"/>
</dbReference>
<evidence type="ECO:0000313" key="4">
    <source>
        <dbReference type="Proteomes" id="UP000234882"/>
    </source>
</evidence>
<dbReference type="AlphaFoldDB" id="A0A2K9MJI8"/>
<feature type="transmembrane region" description="Helical" evidence="2">
    <location>
        <begin position="31"/>
        <end position="51"/>
    </location>
</feature>
<organism evidence="3 4">
    <name type="scientific">Paracoccus jeotgali</name>
    <dbReference type="NCBI Taxonomy" id="2065379"/>
    <lineage>
        <taxon>Bacteria</taxon>
        <taxon>Pseudomonadati</taxon>
        <taxon>Pseudomonadota</taxon>
        <taxon>Alphaproteobacteria</taxon>
        <taxon>Rhodobacterales</taxon>
        <taxon>Paracoccaceae</taxon>
        <taxon>Paracoccus</taxon>
    </lineage>
</organism>
<dbReference type="KEGG" id="paru:CYR75_15275"/>
<evidence type="ECO:0000313" key="3">
    <source>
        <dbReference type="EMBL" id="AUM75788.1"/>
    </source>
</evidence>
<reference evidence="3 4" key="1">
    <citation type="submission" date="2017-12" db="EMBL/GenBank/DDBJ databases">
        <title>Genomic analysis of Paracoccus sp. CBA4604.</title>
        <authorList>
            <person name="Roh S.W."/>
            <person name="Kim J.Y."/>
            <person name="Kim J.S."/>
        </authorList>
    </citation>
    <scope>NUCLEOTIDE SEQUENCE [LARGE SCALE GENOMIC DNA]</scope>
    <source>
        <strain evidence="3 4">CBA4604</strain>
        <plasmid evidence="4">pcba4604-01</plasmid>
    </source>
</reference>
<keyword evidence="2" id="KW-1133">Transmembrane helix</keyword>
<keyword evidence="2" id="KW-0472">Membrane</keyword>
<name>A0A2K9MJI8_9RHOB</name>
<accession>A0A2K9MJI8</accession>
<keyword evidence="2" id="KW-0812">Transmembrane</keyword>
<sequence length="222" mass="23309">MQATIAAARARFADDGARCPVSGPRRDGWPMWMAAAAVSLAAIAVVAVLMPSPDAPQLAGRDPATRGEEREPAAPPRRLAEPPPAPTAEPPGIIMGARPPQALPPANAELLAAARHDFDGFQIIERDTADGVALSLLRGGTETAFDRRSLDPGIGFELLDAFLLAPADAPELLLLQSRIGDATNWDVFTVGPGGLRLSGELSRRVHDAPDRAAATRRLSAPE</sequence>
<gene>
    <name evidence="3" type="ORF">CYR75_15275</name>
</gene>
<evidence type="ECO:0000256" key="1">
    <source>
        <dbReference type="SAM" id="MobiDB-lite"/>
    </source>
</evidence>
<proteinExistence type="predicted"/>
<dbReference type="EMBL" id="CP025584">
    <property type="protein sequence ID" value="AUM75788.1"/>
    <property type="molecule type" value="Genomic_DNA"/>
</dbReference>